<proteinExistence type="predicted"/>
<gene>
    <name evidence="6" type="ORF">M8A51_08755</name>
</gene>
<keyword evidence="1" id="KW-0805">Transcription regulation</keyword>
<feature type="domain" description="HTH hxlR-type" evidence="5">
    <location>
        <begin position="24"/>
        <end position="122"/>
    </location>
</feature>
<dbReference type="EMBL" id="JAMKFE010000004">
    <property type="protein sequence ID" value="MCM5679621.1"/>
    <property type="molecule type" value="Genomic_DNA"/>
</dbReference>
<dbReference type="RefSeq" id="WP_251777821.1">
    <property type="nucleotide sequence ID" value="NZ_JAMKFE010000004.1"/>
</dbReference>
<evidence type="ECO:0000256" key="4">
    <source>
        <dbReference type="SAM" id="MobiDB-lite"/>
    </source>
</evidence>
<accession>A0ABT0YN78</accession>
<dbReference type="PROSITE" id="PS51118">
    <property type="entry name" value="HTH_HXLR"/>
    <property type="match status" value="1"/>
</dbReference>
<reference evidence="6" key="1">
    <citation type="submission" date="2022-05" db="EMBL/GenBank/DDBJ databases">
        <title>Schlegelella sp. nov., isolated from mangrove soil.</title>
        <authorList>
            <person name="Liu Y."/>
            <person name="Ge X."/>
            <person name="Liu W."/>
        </authorList>
    </citation>
    <scope>NUCLEOTIDE SEQUENCE</scope>
    <source>
        <strain evidence="6">S2-27</strain>
    </source>
</reference>
<evidence type="ECO:0000313" key="7">
    <source>
        <dbReference type="Proteomes" id="UP001165541"/>
    </source>
</evidence>
<dbReference type="Proteomes" id="UP001165541">
    <property type="component" value="Unassembled WGS sequence"/>
</dbReference>
<dbReference type="PANTHER" id="PTHR33204:SF29">
    <property type="entry name" value="TRANSCRIPTIONAL REGULATOR"/>
    <property type="match status" value="1"/>
</dbReference>
<evidence type="ECO:0000256" key="2">
    <source>
        <dbReference type="ARBA" id="ARBA00023125"/>
    </source>
</evidence>
<dbReference type="InterPro" id="IPR036388">
    <property type="entry name" value="WH-like_DNA-bd_sf"/>
</dbReference>
<feature type="region of interest" description="Disordered" evidence="4">
    <location>
        <begin position="1"/>
        <end position="20"/>
    </location>
</feature>
<evidence type="ECO:0000259" key="5">
    <source>
        <dbReference type="PROSITE" id="PS51118"/>
    </source>
</evidence>
<dbReference type="Gene3D" id="1.10.10.10">
    <property type="entry name" value="Winged helix-like DNA-binding domain superfamily/Winged helix DNA-binding domain"/>
    <property type="match status" value="1"/>
</dbReference>
<organism evidence="6 7">
    <name type="scientific">Caldimonas mangrovi</name>
    <dbReference type="NCBI Taxonomy" id="2944811"/>
    <lineage>
        <taxon>Bacteria</taxon>
        <taxon>Pseudomonadati</taxon>
        <taxon>Pseudomonadota</taxon>
        <taxon>Betaproteobacteria</taxon>
        <taxon>Burkholderiales</taxon>
        <taxon>Sphaerotilaceae</taxon>
        <taxon>Caldimonas</taxon>
    </lineage>
</organism>
<dbReference type="SUPFAM" id="SSF46785">
    <property type="entry name" value="Winged helix' DNA-binding domain"/>
    <property type="match status" value="1"/>
</dbReference>
<name>A0ABT0YN78_9BURK</name>
<comment type="caution">
    <text evidence="6">The sequence shown here is derived from an EMBL/GenBank/DDBJ whole genome shotgun (WGS) entry which is preliminary data.</text>
</comment>
<sequence>MARAAAFEHPPGADAPAARRPEDCSVEHWLAFLGHRWNALLLWHLGDGPKRHGELKGRLPGVTPKVLTARLQELRGAGLVVREDIAGFPAGVVYRLTDAGRSLLSILDQIDLWARTAPCSAASAMPRSLFGATGSH</sequence>
<keyword evidence="7" id="KW-1185">Reference proteome</keyword>
<protein>
    <submittedName>
        <fullName evidence="6">Helix-turn-helix transcriptional regulator</fullName>
    </submittedName>
</protein>
<evidence type="ECO:0000313" key="6">
    <source>
        <dbReference type="EMBL" id="MCM5679621.1"/>
    </source>
</evidence>
<dbReference type="Pfam" id="PF01638">
    <property type="entry name" value="HxlR"/>
    <property type="match status" value="1"/>
</dbReference>
<dbReference type="InterPro" id="IPR036390">
    <property type="entry name" value="WH_DNA-bd_sf"/>
</dbReference>
<dbReference type="PANTHER" id="PTHR33204">
    <property type="entry name" value="TRANSCRIPTIONAL REGULATOR, MARR FAMILY"/>
    <property type="match status" value="1"/>
</dbReference>
<dbReference type="InterPro" id="IPR002577">
    <property type="entry name" value="HTH_HxlR"/>
</dbReference>
<keyword evidence="2" id="KW-0238">DNA-binding</keyword>
<evidence type="ECO:0000256" key="3">
    <source>
        <dbReference type="ARBA" id="ARBA00023163"/>
    </source>
</evidence>
<keyword evidence="3" id="KW-0804">Transcription</keyword>
<evidence type="ECO:0000256" key="1">
    <source>
        <dbReference type="ARBA" id="ARBA00023015"/>
    </source>
</evidence>